<dbReference type="WBParaSite" id="ACAC_0000891201-mRNA-1">
    <property type="protein sequence ID" value="ACAC_0000891201-mRNA-1"/>
    <property type="gene ID" value="ACAC_0000891201"/>
</dbReference>
<keyword evidence="2" id="KW-1185">Reference proteome</keyword>
<protein>
    <submittedName>
        <fullName evidence="3">LITAF domain-containing protein</fullName>
    </submittedName>
</protein>
<organism evidence="2 3">
    <name type="scientific">Angiostrongylus cantonensis</name>
    <name type="common">Rat lungworm</name>
    <dbReference type="NCBI Taxonomy" id="6313"/>
    <lineage>
        <taxon>Eukaryota</taxon>
        <taxon>Metazoa</taxon>
        <taxon>Ecdysozoa</taxon>
        <taxon>Nematoda</taxon>
        <taxon>Chromadorea</taxon>
        <taxon>Rhabditida</taxon>
        <taxon>Rhabditina</taxon>
        <taxon>Rhabditomorpha</taxon>
        <taxon>Strongyloidea</taxon>
        <taxon>Metastrongylidae</taxon>
        <taxon>Angiostrongylus</taxon>
    </lineage>
</organism>
<proteinExistence type="predicted"/>
<evidence type="ECO:0000313" key="3">
    <source>
        <dbReference type="WBParaSite" id="ACAC_0000891201-mRNA-1"/>
    </source>
</evidence>
<feature type="region of interest" description="Disordered" evidence="1">
    <location>
        <begin position="91"/>
        <end position="130"/>
    </location>
</feature>
<evidence type="ECO:0000256" key="1">
    <source>
        <dbReference type="SAM" id="MobiDB-lite"/>
    </source>
</evidence>
<reference evidence="3" key="2">
    <citation type="submission" date="2017-02" db="UniProtKB">
        <authorList>
            <consortium name="WormBaseParasite"/>
        </authorList>
    </citation>
    <scope>IDENTIFICATION</scope>
</reference>
<accession>A0A0K0DDS0</accession>
<name>A0A0K0DDS0_ANGCA</name>
<evidence type="ECO:0000313" key="2">
    <source>
        <dbReference type="Proteomes" id="UP000035642"/>
    </source>
</evidence>
<sequence>MKKNHPNLTLMNPGLLEGRSSVKKIADKRAQTTQQISELSHDVQIPPKWPEIHIHPLSEAAPRRRTTWCTACTWQLTESGTVHVIRAERILKPEGSEESSGEGSGKPDEGSGDGSGDVDVPTTGEGSAHNRNVNQTMRILRFACLSAVFVITKLISLTGGEASGENIENNAVTDKPTLLAFF</sequence>
<reference evidence="2" key="1">
    <citation type="submission" date="2012-09" db="EMBL/GenBank/DDBJ databases">
        <authorList>
            <person name="Martin A.A."/>
        </authorList>
    </citation>
    <scope>NUCLEOTIDE SEQUENCE</scope>
</reference>
<dbReference type="Proteomes" id="UP000035642">
    <property type="component" value="Unassembled WGS sequence"/>
</dbReference>
<dbReference type="AlphaFoldDB" id="A0A0K0DDS0"/>